<accession>A0A1E7ZA89</accession>
<dbReference type="PROSITE" id="PS52016">
    <property type="entry name" value="TONB_DEPENDENT_REC_3"/>
    <property type="match status" value="1"/>
</dbReference>
<evidence type="ECO:0000313" key="18">
    <source>
        <dbReference type="EMBL" id="OFC70334.1"/>
    </source>
</evidence>
<comment type="subcellular location">
    <subcellularLocation>
        <location evidence="1 12">Cell outer membrane</location>
        <topology evidence="1 12">Multi-pass membrane protein</topology>
    </subcellularLocation>
</comment>
<feature type="chain" id="PRO_5009209577" evidence="15">
    <location>
        <begin position="31"/>
        <end position="688"/>
    </location>
</feature>
<keyword evidence="3 12" id="KW-1134">Transmembrane beta strand</keyword>
<dbReference type="PANTHER" id="PTHR32552">
    <property type="entry name" value="FERRICHROME IRON RECEPTOR-RELATED"/>
    <property type="match status" value="1"/>
</dbReference>
<dbReference type="PROSITE" id="PS01156">
    <property type="entry name" value="TONB_DEPENDENT_REC_2"/>
    <property type="match status" value="1"/>
</dbReference>
<dbReference type="InterPro" id="IPR039426">
    <property type="entry name" value="TonB-dep_rcpt-like"/>
</dbReference>
<dbReference type="RefSeq" id="WP_070125977.1">
    <property type="nucleotide sequence ID" value="NZ_MDHN01000029.1"/>
</dbReference>
<sequence length="688" mass="75720">MPFKNARFLPVSPVLLFPLSTLFIALSLNAQETDATNADNSRKGDISFSVGERIEVTAKASADASRMLTSVDRLSGDAVRQPDIDYAWQLAGRMPGVVLTEFNQGTTSGKLSFRGFNGEGEVNAAKLLIDDIPSNANSGNMPYLDMILPIEISTLELVRGTTDPRYGLHNIAGNVNFITRTGGDYTDARLSAGSFGKYDVQAALGNESGDFSQNYAIGYREGDGYRDHGEFDRTSLAGKWGYAISSTLSANASARYYDSDAQEAGYLTREIAYSNPRATNDYNASDMGTREMQQYSLGLHSEPSKNITYKVTSWLNKLEDDRYVTYSAGVSQQNRYTEEEHYGVQASATYTVHNSGLNGLFFEAGASIEGQDNISARYLSTNRIANTQTRDQHFRLRVKGAYIQSEIAPADWLRITPAWRVDKVTGDFEDRLNNVTAPVNDYGTISQPKLSVAVLPTDAITLFANWGETFQIGVGSGAYLIPPRQTNLEPSVNRGWEAGIAYKPDANMNARLTLWNQTASGELKRRLNDPNGDFENLGATERQGIDLQGAWSPSKDFSLWATLAWQQAEIETPSADQPELAGNDIDHVPGWVYSAGADCYLNEKIMLSAVLRGQTGYELNSANNAGTFGDFTLLNLLARYRVSENTDVMLELKNVTDEYYEYVWWDGSQSLHSPGEGRAVAASVMLKF</sequence>
<dbReference type="InterPro" id="IPR010917">
    <property type="entry name" value="TonB_rcpt_CS"/>
</dbReference>
<comment type="similarity">
    <text evidence="12 14">Belongs to the TonB-dependent receptor family.</text>
</comment>
<evidence type="ECO:0000256" key="3">
    <source>
        <dbReference type="ARBA" id="ARBA00022452"/>
    </source>
</evidence>
<dbReference type="AlphaFoldDB" id="A0A1E7ZA89"/>
<organism evidence="18 19">
    <name type="scientific">Alteromonas confluentis</name>
    <dbReference type="NCBI Taxonomy" id="1656094"/>
    <lineage>
        <taxon>Bacteria</taxon>
        <taxon>Pseudomonadati</taxon>
        <taxon>Pseudomonadota</taxon>
        <taxon>Gammaproteobacteria</taxon>
        <taxon>Alteromonadales</taxon>
        <taxon>Alteromonadaceae</taxon>
        <taxon>Alteromonas/Salinimonas group</taxon>
        <taxon>Alteromonas</taxon>
    </lineage>
</organism>
<evidence type="ECO:0000256" key="6">
    <source>
        <dbReference type="ARBA" id="ARBA00022729"/>
    </source>
</evidence>
<keyword evidence="18" id="KW-0675">Receptor</keyword>
<evidence type="ECO:0000256" key="10">
    <source>
        <dbReference type="ARBA" id="ARBA00023136"/>
    </source>
</evidence>
<evidence type="ECO:0000256" key="12">
    <source>
        <dbReference type="PROSITE-ProRule" id="PRU01360"/>
    </source>
</evidence>
<dbReference type="OrthoDB" id="9760620at2"/>
<feature type="domain" description="TonB-dependent receptor-like beta-barrel" evidence="16">
    <location>
        <begin position="255"/>
        <end position="655"/>
    </location>
</feature>
<evidence type="ECO:0000256" key="2">
    <source>
        <dbReference type="ARBA" id="ARBA00022448"/>
    </source>
</evidence>
<dbReference type="InterPro" id="IPR012910">
    <property type="entry name" value="Plug_dom"/>
</dbReference>
<keyword evidence="7" id="KW-0408">Iron</keyword>
<keyword evidence="5 12" id="KW-0812">Transmembrane</keyword>
<keyword evidence="4" id="KW-0410">Iron transport</keyword>
<evidence type="ECO:0000313" key="19">
    <source>
        <dbReference type="Proteomes" id="UP000175691"/>
    </source>
</evidence>
<evidence type="ECO:0000259" key="16">
    <source>
        <dbReference type="Pfam" id="PF00593"/>
    </source>
</evidence>
<evidence type="ECO:0000256" key="4">
    <source>
        <dbReference type="ARBA" id="ARBA00022496"/>
    </source>
</evidence>
<keyword evidence="6 15" id="KW-0732">Signal</keyword>
<protein>
    <submittedName>
        <fullName evidence="18">TonB-dependent receptor</fullName>
    </submittedName>
</protein>
<keyword evidence="11 12" id="KW-0998">Cell outer membrane</keyword>
<evidence type="ECO:0000256" key="15">
    <source>
        <dbReference type="SAM" id="SignalP"/>
    </source>
</evidence>
<keyword evidence="10 12" id="KW-0472">Membrane</keyword>
<keyword evidence="8" id="KW-0406">Ion transport</keyword>
<evidence type="ECO:0000256" key="13">
    <source>
        <dbReference type="PROSITE-ProRule" id="PRU10144"/>
    </source>
</evidence>
<keyword evidence="19" id="KW-1185">Reference proteome</keyword>
<dbReference type="PANTHER" id="PTHR32552:SF68">
    <property type="entry name" value="FERRICHROME OUTER MEMBRANE TRANSPORTER_PHAGE RECEPTOR"/>
    <property type="match status" value="1"/>
</dbReference>
<dbReference type="GO" id="GO:0009279">
    <property type="term" value="C:cell outer membrane"/>
    <property type="evidence" value="ECO:0007669"/>
    <property type="project" value="UniProtKB-SubCell"/>
</dbReference>
<gene>
    <name evidence="18" type="ORF">BFC18_14265</name>
</gene>
<dbReference type="InterPro" id="IPR000531">
    <property type="entry name" value="Beta-barrel_TonB"/>
</dbReference>
<comment type="caution">
    <text evidence="18">The sequence shown here is derived from an EMBL/GenBank/DDBJ whole genome shotgun (WGS) entry which is preliminary data.</text>
</comment>
<feature type="signal peptide" evidence="15">
    <location>
        <begin position="1"/>
        <end position="30"/>
    </location>
</feature>
<name>A0A1E7ZA89_9ALTE</name>
<proteinExistence type="inferred from homology"/>
<dbReference type="InterPro" id="IPR037066">
    <property type="entry name" value="Plug_dom_sf"/>
</dbReference>
<dbReference type="CDD" id="cd01347">
    <property type="entry name" value="ligand_gated_channel"/>
    <property type="match status" value="1"/>
</dbReference>
<dbReference type="Gene3D" id="2.40.170.20">
    <property type="entry name" value="TonB-dependent receptor, beta-barrel domain"/>
    <property type="match status" value="1"/>
</dbReference>
<keyword evidence="2 12" id="KW-0813">Transport</keyword>
<keyword evidence="9 14" id="KW-0798">TonB box</keyword>
<feature type="domain" description="TonB-dependent receptor plug" evidence="17">
    <location>
        <begin position="68"/>
        <end position="173"/>
    </location>
</feature>
<evidence type="ECO:0000256" key="11">
    <source>
        <dbReference type="ARBA" id="ARBA00023237"/>
    </source>
</evidence>
<evidence type="ECO:0000256" key="14">
    <source>
        <dbReference type="RuleBase" id="RU003357"/>
    </source>
</evidence>
<evidence type="ECO:0000256" key="9">
    <source>
        <dbReference type="ARBA" id="ARBA00023077"/>
    </source>
</evidence>
<dbReference type="GO" id="GO:0015344">
    <property type="term" value="F:siderophore uptake transmembrane transporter activity"/>
    <property type="evidence" value="ECO:0007669"/>
    <property type="project" value="TreeGrafter"/>
</dbReference>
<evidence type="ECO:0000256" key="7">
    <source>
        <dbReference type="ARBA" id="ARBA00023004"/>
    </source>
</evidence>
<dbReference type="Pfam" id="PF00593">
    <property type="entry name" value="TonB_dep_Rec_b-barrel"/>
    <property type="match status" value="1"/>
</dbReference>
<dbReference type="Gene3D" id="2.170.130.10">
    <property type="entry name" value="TonB-dependent receptor, plug domain"/>
    <property type="match status" value="1"/>
</dbReference>
<reference evidence="18 19" key="1">
    <citation type="submission" date="2016-08" db="EMBL/GenBank/DDBJ databases">
        <authorList>
            <person name="Seilhamer J.J."/>
        </authorList>
    </citation>
    <scope>NUCLEOTIDE SEQUENCE [LARGE SCALE GENOMIC DNA]</scope>
    <source>
        <strain evidence="18 19">KCTC 42603</strain>
    </source>
</reference>
<feature type="short sequence motif" description="TonB C-terminal box" evidence="13">
    <location>
        <begin position="671"/>
        <end position="688"/>
    </location>
</feature>
<dbReference type="InterPro" id="IPR036942">
    <property type="entry name" value="Beta-barrel_TonB_sf"/>
</dbReference>
<evidence type="ECO:0000256" key="8">
    <source>
        <dbReference type="ARBA" id="ARBA00023065"/>
    </source>
</evidence>
<dbReference type="SUPFAM" id="SSF56935">
    <property type="entry name" value="Porins"/>
    <property type="match status" value="1"/>
</dbReference>
<dbReference type="Pfam" id="PF07715">
    <property type="entry name" value="Plug"/>
    <property type="match status" value="1"/>
</dbReference>
<evidence type="ECO:0000256" key="1">
    <source>
        <dbReference type="ARBA" id="ARBA00004571"/>
    </source>
</evidence>
<dbReference type="Proteomes" id="UP000175691">
    <property type="component" value="Unassembled WGS sequence"/>
</dbReference>
<dbReference type="EMBL" id="MDHN01000029">
    <property type="protein sequence ID" value="OFC70334.1"/>
    <property type="molecule type" value="Genomic_DNA"/>
</dbReference>
<evidence type="ECO:0000256" key="5">
    <source>
        <dbReference type="ARBA" id="ARBA00022692"/>
    </source>
</evidence>
<dbReference type="STRING" id="1656094.BFC18_14265"/>
<evidence type="ECO:0000259" key="17">
    <source>
        <dbReference type="Pfam" id="PF07715"/>
    </source>
</evidence>